<organism evidence="4 5">
    <name type="scientific">Mariniflexile fucanivorans</name>
    <dbReference type="NCBI Taxonomy" id="264023"/>
    <lineage>
        <taxon>Bacteria</taxon>
        <taxon>Pseudomonadati</taxon>
        <taxon>Bacteroidota</taxon>
        <taxon>Flavobacteriia</taxon>
        <taxon>Flavobacteriales</taxon>
        <taxon>Flavobacteriaceae</taxon>
        <taxon>Mariniflexile</taxon>
    </lineage>
</organism>
<gene>
    <name evidence="4" type="ORF">EV196_101559</name>
</gene>
<dbReference type="SMART" id="SM00529">
    <property type="entry name" value="HTH_DTXR"/>
    <property type="match status" value="1"/>
</dbReference>
<keyword evidence="2" id="KW-0812">Transmembrane</keyword>
<dbReference type="InterPro" id="IPR001367">
    <property type="entry name" value="Fe_dep_repressor"/>
</dbReference>
<name>A0A4V2QES0_9FLAO</name>
<dbReference type="InterPro" id="IPR038157">
    <property type="entry name" value="FeoA_core_dom"/>
</dbReference>
<evidence type="ECO:0000313" key="5">
    <source>
        <dbReference type="Proteomes" id="UP000295455"/>
    </source>
</evidence>
<accession>A0A4V2QES0</accession>
<dbReference type="OrthoDB" id="9791355at2"/>
<dbReference type="PANTHER" id="PTHR33238">
    <property type="entry name" value="IRON (METAL) DEPENDENT REPRESSOR, DTXR FAMILY"/>
    <property type="match status" value="1"/>
</dbReference>
<dbReference type="Pfam" id="PF04023">
    <property type="entry name" value="FeoA"/>
    <property type="match status" value="1"/>
</dbReference>
<evidence type="ECO:0000259" key="3">
    <source>
        <dbReference type="SMART" id="SM00899"/>
    </source>
</evidence>
<comment type="caution">
    <text evidence="4">The sequence shown here is derived from an EMBL/GenBank/DDBJ whole genome shotgun (WGS) entry which is preliminary data.</text>
</comment>
<dbReference type="GO" id="GO:0046914">
    <property type="term" value="F:transition metal ion binding"/>
    <property type="evidence" value="ECO:0007669"/>
    <property type="project" value="InterPro"/>
</dbReference>
<feature type="domain" description="Ferrous iron transporter FeoA-like" evidence="3">
    <location>
        <begin position="181"/>
        <end position="252"/>
    </location>
</feature>
<evidence type="ECO:0000256" key="1">
    <source>
        <dbReference type="ARBA" id="ARBA00023004"/>
    </source>
</evidence>
<keyword evidence="2" id="KW-0472">Membrane</keyword>
<dbReference type="PANTHER" id="PTHR33238:SF7">
    <property type="entry name" value="IRON-DEPENDENT TRANSCRIPTIONAL REGULATOR"/>
    <property type="match status" value="1"/>
</dbReference>
<dbReference type="InterPro" id="IPR008988">
    <property type="entry name" value="Transcriptional_repressor_C"/>
</dbReference>
<evidence type="ECO:0000256" key="2">
    <source>
        <dbReference type="SAM" id="Phobius"/>
    </source>
</evidence>
<keyword evidence="5" id="KW-1185">Reference proteome</keyword>
<dbReference type="Pfam" id="PF02742">
    <property type="entry name" value="Fe_dep_repr_C"/>
    <property type="match status" value="1"/>
</dbReference>
<keyword evidence="2" id="KW-1133">Transmembrane helix</keyword>
<dbReference type="RefSeq" id="WP_132214632.1">
    <property type="nucleotide sequence ID" value="NZ_OX156936.1"/>
</dbReference>
<dbReference type="SUPFAM" id="SSF47979">
    <property type="entry name" value="Iron-dependent repressor protein, dimerization domain"/>
    <property type="match status" value="1"/>
</dbReference>
<dbReference type="GO" id="GO:0046983">
    <property type="term" value="F:protein dimerization activity"/>
    <property type="evidence" value="ECO:0007669"/>
    <property type="project" value="InterPro"/>
</dbReference>
<dbReference type="InterPro" id="IPR022689">
    <property type="entry name" value="Iron_dep_repressor"/>
</dbReference>
<keyword evidence="1" id="KW-0408">Iron</keyword>
<dbReference type="InterPro" id="IPR007167">
    <property type="entry name" value="Fe-transptr_FeoA-like"/>
</dbReference>
<dbReference type="InterPro" id="IPR036388">
    <property type="entry name" value="WH-like_DNA-bd_sf"/>
</dbReference>
<dbReference type="Gene3D" id="1.10.10.10">
    <property type="entry name" value="Winged helix-like DNA-binding domain superfamily/Winged helix DNA-binding domain"/>
    <property type="match status" value="1"/>
</dbReference>
<dbReference type="GO" id="GO:0003700">
    <property type="term" value="F:DNA-binding transcription factor activity"/>
    <property type="evidence" value="ECO:0007669"/>
    <property type="project" value="InterPro"/>
</dbReference>
<reference evidence="4 5" key="1">
    <citation type="submission" date="2019-03" db="EMBL/GenBank/DDBJ databases">
        <title>Genomic Encyclopedia of Type Strains, Phase IV (KMG-IV): sequencing the most valuable type-strain genomes for metagenomic binning, comparative biology and taxonomic classification.</title>
        <authorList>
            <person name="Goeker M."/>
        </authorList>
    </citation>
    <scope>NUCLEOTIDE SEQUENCE [LARGE SCALE GENOMIC DNA]</scope>
    <source>
        <strain evidence="4 5">DSM 18792</strain>
    </source>
</reference>
<feature type="domain" description="Ferrous iron transporter FeoA-like" evidence="3">
    <location>
        <begin position="264"/>
        <end position="338"/>
    </location>
</feature>
<dbReference type="InterPro" id="IPR036421">
    <property type="entry name" value="Fe_dep_repressor_sf"/>
</dbReference>
<dbReference type="SMART" id="SM00899">
    <property type="entry name" value="FeoA"/>
    <property type="match status" value="2"/>
</dbReference>
<dbReference type="Gene3D" id="2.30.30.90">
    <property type="match status" value="1"/>
</dbReference>
<dbReference type="Proteomes" id="UP000295455">
    <property type="component" value="Unassembled WGS sequence"/>
</dbReference>
<sequence>MKYNPTYALILFFIISGVLYVLFRPAKGWFWIIKNNFKSNEKIVTEDILKQLYHFENSGNKVDTKTLLQVLDFNNNQIIEVVKKMTINDLIYFESDVLKLTNAGRDYALRIVRIHRLWERYLADKTGFSKEEWHDRAEMMEHKLNHDETNTLAAHLGNPKFDPHGDPIPTKTGKVAEVHGVELPLLPVNSIGRITHIEDEPEIIYKQILAENIHMGSLIRVVENNATRIVFLSEGEEFRLAPIVAANLTVAPIEKEIIIEDNIARLSSLKEDETAIITGISKESRGESRRRLLDLGFVKGATIKIDLINPLGEPNAYLIKGTSIALRKDQAAKILIKKD</sequence>
<dbReference type="EMBL" id="SLUP01000001">
    <property type="protein sequence ID" value="TCL69127.1"/>
    <property type="molecule type" value="Genomic_DNA"/>
</dbReference>
<evidence type="ECO:0000313" key="4">
    <source>
        <dbReference type="EMBL" id="TCL69127.1"/>
    </source>
</evidence>
<protein>
    <submittedName>
        <fullName evidence="4">DtxR family Mn-dependent transcriptional regulator</fullName>
    </submittedName>
</protein>
<feature type="transmembrane region" description="Helical" evidence="2">
    <location>
        <begin position="6"/>
        <end position="23"/>
    </location>
</feature>
<dbReference type="SUPFAM" id="SSF50037">
    <property type="entry name" value="C-terminal domain of transcriptional repressors"/>
    <property type="match status" value="1"/>
</dbReference>
<dbReference type="AlphaFoldDB" id="A0A4V2QES0"/>
<dbReference type="InterPro" id="IPR050536">
    <property type="entry name" value="DtxR_MntR_Metal-Reg"/>
</dbReference>
<proteinExistence type="predicted"/>